<dbReference type="Proteomes" id="UP000472372">
    <property type="component" value="Chromosome 8"/>
</dbReference>
<dbReference type="AlphaFoldDB" id="A0A6S6WIX3"/>
<organism evidence="1 2">
    <name type="scientific">Pyrenophora teres f. teres</name>
    <dbReference type="NCBI Taxonomy" id="97479"/>
    <lineage>
        <taxon>Eukaryota</taxon>
        <taxon>Fungi</taxon>
        <taxon>Dikarya</taxon>
        <taxon>Ascomycota</taxon>
        <taxon>Pezizomycotina</taxon>
        <taxon>Dothideomycetes</taxon>
        <taxon>Pleosporomycetidae</taxon>
        <taxon>Pleosporales</taxon>
        <taxon>Pleosporineae</taxon>
        <taxon>Pleosporaceae</taxon>
        <taxon>Pyrenophora</taxon>
    </lineage>
</organism>
<gene>
    <name evidence="1" type="ORF">PTTW11_08505</name>
</gene>
<evidence type="ECO:0000313" key="2">
    <source>
        <dbReference type="Proteomes" id="UP000472372"/>
    </source>
</evidence>
<dbReference type="EMBL" id="HG992984">
    <property type="protein sequence ID" value="CAE7199673.1"/>
    <property type="molecule type" value="Genomic_DNA"/>
</dbReference>
<accession>A0A6S6WIX3</accession>
<reference evidence="1" key="1">
    <citation type="submission" date="2021-02" db="EMBL/GenBank/DDBJ databases">
        <authorList>
            <person name="Syme A R."/>
            <person name="Syme A R."/>
            <person name="Moolhuijzen P."/>
        </authorList>
    </citation>
    <scope>NUCLEOTIDE SEQUENCE</scope>
    <source>
        <strain evidence="1">W1-1</strain>
    </source>
</reference>
<name>A0A6S6WIX3_9PLEO</name>
<proteinExistence type="predicted"/>
<protein>
    <submittedName>
        <fullName evidence="1">Uncharacterized protein</fullName>
    </submittedName>
</protein>
<sequence>MKFQSNIMLALLAVAPAAVSAAGKIQVEVRYSNEMVDVGNLELFAETWQKIYSTEGNGRSILSDTAYTTNASACGSWSSKGDREVRVKVNGQWGKIPDLGPNDSRDALVGTLSKVLDEVSKGTGYNVFSNCYGLSWQESVPIWPGPHACGGRNPTVRPECMCDIGTAQCEFHAWGHKVPSSIKANLYRDGALLADTLSIDFTANAVAKDEGCGMVGDIAKTLAAYIPGVGNLFVAGVELNCA</sequence>
<evidence type="ECO:0000313" key="1">
    <source>
        <dbReference type="EMBL" id="CAE7199673.1"/>
    </source>
</evidence>